<proteinExistence type="predicted"/>
<feature type="region of interest" description="Disordered" evidence="1">
    <location>
        <begin position="56"/>
        <end position="94"/>
    </location>
</feature>
<protein>
    <submittedName>
        <fullName evidence="3">Membrane protein YgcG</fullName>
    </submittedName>
</protein>
<dbReference type="RefSeq" id="WP_306869494.1">
    <property type="nucleotide sequence ID" value="NZ_JAUSRB010000002.1"/>
</dbReference>
<sequence>MIKVRNALVSGVIGASALIVPATVPAQPAGADTVPMASTVSTASTLVSAAKPCSKHKNPARCYARHGSGGGGGGGGGISDDSVTRGGSGGGIDN</sequence>
<evidence type="ECO:0000256" key="1">
    <source>
        <dbReference type="SAM" id="MobiDB-lite"/>
    </source>
</evidence>
<reference evidence="3 4" key="1">
    <citation type="submission" date="2023-07" db="EMBL/GenBank/DDBJ databases">
        <title>Sequencing the genomes of 1000 actinobacteria strains.</title>
        <authorList>
            <person name="Klenk H.-P."/>
        </authorList>
    </citation>
    <scope>NUCLEOTIDE SEQUENCE [LARGE SCALE GENOMIC DNA]</scope>
    <source>
        <strain evidence="3 4">DSM 44109</strain>
    </source>
</reference>
<name>A0ABT9REF1_9ACTN</name>
<dbReference type="Proteomes" id="UP001230426">
    <property type="component" value="Unassembled WGS sequence"/>
</dbReference>
<evidence type="ECO:0000313" key="4">
    <source>
        <dbReference type="Proteomes" id="UP001230426"/>
    </source>
</evidence>
<feature type="compositionally biased region" description="Gly residues" evidence="1">
    <location>
        <begin position="67"/>
        <end position="78"/>
    </location>
</feature>
<organism evidence="3 4">
    <name type="scientific">Streptosporangium brasiliense</name>
    <dbReference type="NCBI Taxonomy" id="47480"/>
    <lineage>
        <taxon>Bacteria</taxon>
        <taxon>Bacillati</taxon>
        <taxon>Actinomycetota</taxon>
        <taxon>Actinomycetes</taxon>
        <taxon>Streptosporangiales</taxon>
        <taxon>Streptosporangiaceae</taxon>
        <taxon>Streptosporangium</taxon>
    </lineage>
</organism>
<gene>
    <name evidence="3" type="ORF">J2S55_006914</name>
</gene>
<evidence type="ECO:0000256" key="2">
    <source>
        <dbReference type="SAM" id="SignalP"/>
    </source>
</evidence>
<evidence type="ECO:0000313" key="3">
    <source>
        <dbReference type="EMBL" id="MDP9867648.1"/>
    </source>
</evidence>
<dbReference type="EMBL" id="JAUSRB010000002">
    <property type="protein sequence ID" value="MDP9867648.1"/>
    <property type="molecule type" value="Genomic_DNA"/>
</dbReference>
<keyword evidence="2" id="KW-0732">Signal</keyword>
<feature type="signal peptide" evidence="2">
    <location>
        <begin position="1"/>
        <end position="26"/>
    </location>
</feature>
<comment type="caution">
    <text evidence="3">The sequence shown here is derived from an EMBL/GenBank/DDBJ whole genome shotgun (WGS) entry which is preliminary data.</text>
</comment>
<feature type="chain" id="PRO_5045566244" evidence="2">
    <location>
        <begin position="27"/>
        <end position="94"/>
    </location>
</feature>
<accession>A0ABT9REF1</accession>
<keyword evidence="4" id="KW-1185">Reference proteome</keyword>